<dbReference type="AlphaFoldDB" id="A0A9P0GGC8"/>
<dbReference type="InterPro" id="IPR002919">
    <property type="entry name" value="TIL_dom"/>
</dbReference>
<dbReference type="CDD" id="cd19941">
    <property type="entry name" value="TIL"/>
    <property type="match status" value="1"/>
</dbReference>
<feature type="signal peptide" evidence="1">
    <location>
        <begin position="1"/>
        <end position="22"/>
    </location>
</feature>
<keyword evidence="4" id="KW-1185">Reference proteome</keyword>
<gene>
    <name evidence="3" type="ORF">PSYICH_LOCUS12016</name>
</gene>
<dbReference type="InterPro" id="IPR036084">
    <property type="entry name" value="Ser_inhib-like_sf"/>
</dbReference>
<name>A0A9P0GGC8_9CUCU</name>
<protein>
    <recommendedName>
        <fullName evidence="2">TIL domain-containing protein</fullName>
    </recommendedName>
</protein>
<dbReference type="Gene3D" id="2.10.25.10">
    <property type="entry name" value="Laminin"/>
    <property type="match status" value="1"/>
</dbReference>
<sequence>MKMRFFYVFLLIFISILANVSSQLVIPPLPVKCIRPHEVYECGSPCQTQCKTLGEPCPIINKKCTYACRCDKGYARDDNGKCIPIKQCNRRN</sequence>
<feature type="domain" description="TIL" evidence="2">
    <location>
        <begin position="33"/>
        <end position="88"/>
    </location>
</feature>
<dbReference type="EMBL" id="OV651818">
    <property type="protein sequence ID" value="CAH1112609.1"/>
    <property type="molecule type" value="Genomic_DNA"/>
</dbReference>
<evidence type="ECO:0000313" key="3">
    <source>
        <dbReference type="EMBL" id="CAH1112609.1"/>
    </source>
</evidence>
<dbReference type="Pfam" id="PF01826">
    <property type="entry name" value="TIL"/>
    <property type="match status" value="1"/>
</dbReference>
<dbReference type="Proteomes" id="UP001153636">
    <property type="component" value="Chromosome 6"/>
</dbReference>
<organism evidence="3 4">
    <name type="scientific">Psylliodes chrysocephalus</name>
    <dbReference type="NCBI Taxonomy" id="3402493"/>
    <lineage>
        <taxon>Eukaryota</taxon>
        <taxon>Metazoa</taxon>
        <taxon>Ecdysozoa</taxon>
        <taxon>Arthropoda</taxon>
        <taxon>Hexapoda</taxon>
        <taxon>Insecta</taxon>
        <taxon>Pterygota</taxon>
        <taxon>Neoptera</taxon>
        <taxon>Endopterygota</taxon>
        <taxon>Coleoptera</taxon>
        <taxon>Polyphaga</taxon>
        <taxon>Cucujiformia</taxon>
        <taxon>Chrysomeloidea</taxon>
        <taxon>Chrysomelidae</taxon>
        <taxon>Galerucinae</taxon>
        <taxon>Alticini</taxon>
        <taxon>Psylliodes</taxon>
    </lineage>
</organism>
<feature type="chain" id="PRO_5040158999" description="TIL domain-containing protein" evidence="1">
    <location>
        <begin position="23"/>
        <end position="92"/>
    </location>
</feature>
<evidence type="ECO:0000256" key="1">
    <source>
        <dbReference type="SAM" id="SignalP"/>
    </source>
</evidence>
<evidence type="ECO:0000313" key="4">
    <source>
        <dbReference type="Proteomes" id="UP001153636"/>
    </source>
</evidence>
<keyword evidence="1" id="KW-0732">Signal</keyword>
<evidence type="ECO:0000259" key="2">
    <source>
        <dbReference type="Pfam" id="PF01826"/>
    </source>
</evidence>
<accession>A0A9P0GGC8</accession>
<dbReference type="SUPFAM" id="SSF57567">
    <property type="entry name" value="Serine protease inhibitors"/>
    <property type="match status" value="1"/>
</dbReference>
<reference evidence="3" key="1">
    <citation type="submission" date="2022-01" db="EMBL/GenBank/DDBJ databases">
        <authorList>
            <person name="King R."/>
        </authorList>
    </citation>
    <scope>NUCLEOTIDE SEQUENCE</scope>
</reference>
<proteinExistence type="predicted"/>